<evidence type="ECO:0000313" key="3">
    <source>
        <dbReference type="Proteomes" id="UP000499080"/>
    </source>
</evidence>
<name>A0A4Y2U6S7_ARAVE</name>
<comment type="caution">
    <text evidence="2">The sequence shown here is derived from an EMBL/GenBank/DDBJ whole genome shotgun (WGS) entry which is preliminary data.</text>
</comment>
<dbReference type="AlphaFoldDB" id="A0A4Y2U6S7"/>
<protein>
    <submittedName>
        <fullName evidence="2">Uncharacterized protein</fullName>
    </submittedName>
</protein>
<dbReference type="Proteomes" id="UP000499080">
    <property type="component" value="Unassembled WGS sequence"/>
</dbReference>
<keyword evidence="3" id="KW-1185">Reference proteome</keyword>
<proteinExistence type="predicted"/>
<accession>A0A4Y2U6S7</accession>
<sequence>MTSEEGDEKRGLDTSVGVRIWEQQKNNSTRPMASFPLQERNNSIRVSRNSPRKQQKNNSTLPIVSPGILFLTMNNIRTKFHPNCSCSCHFMSLHALLIVMILRGSLEIGHSMLV</sequence>
<feature type="compositionally biased region" description="Polar residues" evidence="1">
    <location>
        <begin position="39"/>
        <end position="49"/>
    </location>
</feature>
<feature type="region of interest" description="Disordered" evidence="1">
    <location>
        <begin position="1"/>
        <end position="60"/>
    </location>
</feature>
<reference evidence="2 3" key="1">
    <citation type="journal article" date="2019" name="Sci. Rep.">
        <title>Orb-weaving spider Araneus ventricosus genome elucidates the spidroin gene catalogue.</title>
        <authorList>
            <person name="Kono N."/>
            <person name="Nakamura H."/>
            <person name="Ohtoshi R."/>
            <person name="Moran D.A.P."/>
            <person name="Shinohara A."/>
            <person name="Yoshida Y."/>
            <person name="Fujiwara M."/>
            <person name="Mori M."/>
            <person name="Tomita M."/>
            <person name="Arakawa K."/>
        </authorList>
    </citation>
    <scope>NUCLEOTIDE SEQUENCE [LARGE SCALE GENOMIC DNA]</scope>
</reference>
<gene>
    <name evidence="2" type="ORF">AVEN_152610_1</name>
</gene>
<evidence type="ECO:0000256" key="1">
    <source>
        <dbReference type="SAM" id="MobiDB-lite"/>
    </source>
</evidence>
<organism evidence="2 3">
    <name type="scientific">Araneus ventricosus</name>
    <name type="common">Orbweaver spider</name>
    <name type="synonym">Epeira ventricosa</name>
    <dbReference type="NCBI Taxonomy" id="182803"/>
    <lineage>
        <taxon>Eukaryota</taxon>
        <taxon>Metazoa</taxon>
        <taxon>Ecdysozoa</taxon>
        <taxon>Arthropoda</taxon>
        <taxon>Chelicerata</taxon>
        <taxon>Arachnida</taxon>
        <taxon>Araneae</taxon>
        <taxon>Araneomorphae</taxon>
        <taxon>Entelegynae</taxon>
        <taxon>Araneoidea</taxon>
        <taxon>Araneidae</taxon>
        <taxon>Araneus</taxon>
    </lineage>
</organism>
<dbReference type="EMBL" id="BGPR01034023">
    <property type="protein sequence ID" value="GBO08193.1"/>
    <property type="molecule type" value="Genomic_DNA"/>
</dbReference>
<evidence type="ECO:0000313" key="2">
    <source>
        <dbReference type="EMBL" id="GBO08193.1"/>
    </source>
</evidence>